<keyword evidence="2" id="KW-0732">Signal</keyword>
<organism evidence="3 4">
    <name type="scientific">Tetradesmus obliquus</name>
    <name type="common">Green alga</name>
    <name type="synonym">Acutodesmus obliquus</name>
    <dbReference type="NCBI Taxonomy" id="3088"/>
    <lineage>
        <taxon>Eukaryota</taxon>
        <taxon>Viridiplantae</taxon>
        <taxon>Chlorophyta</taxon>
        <taxon>core chlorophytes</taxon>
        <taxon>Chlorophyceae</taxon>
        <taxon>CS clade</taxon>
        <taxon>Sphaeropleales</taxon>
        <taxon>Scenedesmaceae</taxon>
        <taxon>Tetradesmus</taxon>
    </lineage>
</organism>
<feature type="region of interest" description="Disordered" evidence="1">
    <location>
        <begin position="65"/>
        <end position="104"/>
    </location>
</feature>
<evidence type="ECO:0000313" key="4">
    <source>
        <dbReference type="Proteomes" id="UP000256970"/>
    </source>
</evidence>
<dbReference type="AlphaFoldDB" id="A0A383V7E0"/>
<proteinExistence type="predicted"/>
<feature type="chain" id="PRO_5016748145" description="FAS1 domain-containing protein" evidence="2">
    <location>
        <begin position="19"/>
        <end position="104"/>
    </location>
</feature>
<sequence length="104" mass="10847">MKSTVILVLCVGAVVALAAPTQAQSPDVFSWMDKHAKGFKSLVNLLGITRARLPAKTKGTLLVPSDKVGKLGSSSSSSSSSSRLPAKAKGTLLVPSDKVRQQQD</sequence>
<gene>
    <name evidence="3" type="ORF">BQ4739_LOCUS1603</name>
</gene>
<protein>
    <recommendedName>
        <fullName evidence="5">FAS1 domain-containing protein</fullName>
    </recommendedName>
</protein>
<evidence type="ECO:0000313" key="3">
    <source>
        <dbReference type="EMBL" id="SZX61071.1"/>
    </source>
</evidence>
<name>A0A383V7E0_TETOB</name>
<evidence type="ECO:0000256" key="2">
    <source>
        <dbReference type="SAM" id="SignalP"/>
    </source>
</evidence>
<feature type="signal peptide" evidence="2">
    <location>
        <begin position="1"/>
        <end position="18"/>
    </location>
</feature>
<keyword evidence="4" id="KW-1185">Reference proteome</keyword>
<feature type="compositionally biased region" description="Low complexity" evidence="1">
    <location>
        <begin position="73"/>
        <end position="82"/>
    </location>
</feature>
<dbReference type="EMBL" id="FNXT01000121">
    <property type="protein sequence ID" value="SZX61071.1"/>
    <property type="molecule type" value="Genomic_DNA"/>
</dbReference>
<accession>A0A383V7E0</accession>
<evidence type="ECO:0008006" key="5">
    <source>
        <dbReference type="Google" id="ProtNLM"/>
    </source>
</evidence>
<evidence type="ECO:0000256" key="1">
    <source>
        <dbReference type="SAM" id="MobiDB-lite"/>
    </source>
</evidence>
<reference evidence="3 4" key="1">
    <citation type="submission" date="2016-10" db="EMBL/GenBank/DDBJ databases">
        <authorList>
            <person name="Cai Z."/>
        </authorList>
    </citation>
    <scope>NUCLEOTIDE SEQUENCE [LARGE SCALE GENOMIC DNA]</scope>
</reference>
<dbReference type="Proteomes" id="UP000256970">
    <property type="component" value="Unassembled WGS sequence"/>
</dbReference>